<dbReference type="Gene3D" id="3.60.110.10">
    <property type="entry name" value="Carbon-nitrogen hydrolase"/>
    <property type="match status" value="1"/>
</dbReference>
<feature type="domain" description="CN hydrolase" evidence="2">
    <location>
        <begin position="3"/>
        <end position="242"/>
    </location>
</feature>
<dbReference type="InterPro" id="IPR003010">
    <property type="entry name" value="C-N_Hydrolase"/>
</dbReference>
<dbReference type="PROSITE" id="PS50263">
    <property type="entry name" value="CN_HYDROLASE"/>
    <property type="match status" value="1"/>
</dbReference>
<reference evidence="3 4" key="1">
    <citation type="submission" date="2019-01" db="EMBL/GenBank/DDBJ databases">
        <title>Leuconostoc litchii sp. nov., a novel lactic acid bacterium isolated from lychee.</title>
        <authorList>
            <person name="Wang L.-T."/>
        </authorList>
    </citation>
    <scope>NUCLEOTIDE SEQUENCE [LARGE SCALE GENOMIC DNA]</scope>
    <source>
        <strain evidence="3 4">MB7</strain>
    </source>
</reference>
<organism evidence="3 4">
    <name type="scientific">Leuconostoc litchii</name>
    <dbReference type="NCBI Taxonomy" id="1981069"/>
    <lineage>
        <taxon>Bacteria</taxon>
        <taxon>Bacillati</taxon>
        <taxon>Bacillota</taxon>
        <taxon>Bacilli</taxon>
        <taxon>Lactobacillales</taxon>
        <taxon>Lactobacillaceae</taxon>
        <taxon>Leuconostoc</taxon>
    </lineage>
</organism>
<dbReference type="Proteomes" id="UP000442244">
    <property type="component" value="Unassembled WGS sequence"/>
</dbReference>
<name>A0A652NDT5_9LACO</name>
<protein>
    <submittedName>
        <fullName evidence="3">Carbon-nitrogen family hydrolase</fullName>
    </submittedName>
</protein>
<evidence type="ECO:0000256" key="1">
    <source>
        <dbReference type="ARBA" id="ARBA00010613"/>
    </source>
</evidence>
<gene>
    <name evidence="3" type="ORF">ESZ47_08325</name>
</gene>
<dbReference type="EMBL" id="SDGY01000007">
    <property type="protein sequence ID" value="TYC46154.1"/>
    <property type="molecule type" value="Genomic_DNA"/>
</dbReference>
<evidence type="ECO:0000313" key="4">
    <source>
        <dbReference type="Proteomes" id="UP000442244"/>
    </source>
</evidence>
<sequence length="264" mass="29898">MTLKIAVAQIDIALGQPAINEKKIITYAEKASDLGVDILVYPEMWNTGYDLKNLATLADIRGEKSVSLLRSLAEKYHLNIVGGSVATSQNDDEFYNTMYVFNNQGKQISMYNKLHLFGLMNEEKYITAGKSMNCFTLSGIPSAAVICYDIRFPEWIRTMMSKEPQQILYVVAEWPVQRIQQWQLLLQARAIENQTFVVAANRVGRDDNNVFGGHSLVIDPLGNIIQQASDENEALLVAEINIADEDYIRGEIPVFRDRRPELYQ</sequence>
<dbReference type="GO" id="GO:0016787">
    <property type="term" value="F:hydrolase activity"/>
    <property type="evidence" value="ECO:0007669"/>
    <property type="project" value="UniProtKB-KW"/>
</dbReference>
<comment type="similarity">
    <text evidence="1">Belongs to the carbon-nitrogen hydrolase superfamily. NIT1/NIT2 family.</text>
</comment>
<dbReference type="Pfam" id="PF00795">
    <property type="entry name" value="CN_hydrolase"/>
    <property type="match status" value="1"/>
</dbReference>
<evidence type="ECO:0000259" key="2">
    <source>
        <dbReference type="PROSITE" id="PS50263"/>
    </source>
</evidence>
<accession>A0A652NDT5</accession>
<dbReference type="CDD" id="cd07583">
    <property type="entry name" value="nitrilase_5"/>
    <property type="match status" value="1"/>
</dbReference>
<dbReference type="SUPFAM" id="SSF56317">
    <property type="entry name" value="Carbon-nitrogen hydrolase"/>
    <property type="match status" value="1"/>
</dbReference>
<dbReference type="PANTHER" id="PTHR23088">
    <property type="entry name" value="NITRILASE-RELATED"/>
    <property type="match status" value="1"/>
</dbReference>
<dbReference type="AlphaFoldDB" id="A0A652NDT5"/>
<evidence type="ECO:0000313" key="3">
    <source>
        <dbReference type="EMBL" id="TYC46154.1"/>
    </source>
</evidence>
<keyword evidence="4" id="KW-1185">Reference proteome</keyword>
<dbReference type="RefSeq" id="WP_148606517.1">
    <property type="nucleotide sequence ID" value="NZ_BSUV01000001.1"/>
</dbReference>
<keyword evidence="3" id="KW-0378">Hydrolase</keyword>
<dbReference type="PANTHER" id="PTHR23088:SF27">
    <property type="entry name" value="DEAMINATED GLUTATHIONE AMIDASE"/>
    <property type="match status" value="1"/>
</dbReference>
<dbReference type="OrthoDB" id="9811121at2"/>
<proteinExistence type="inferred from homology"/>
<dbReference type="InterPro" id="IPR036526">
    <property type="entry name" value="C-N_Hydrolase_sf"/>
</dbReference>
<comment type="caution">
    <text evidence="3">The sequence shown here is derived from an EMBL/GenBank/DDBJ whole genome shotgun (WGS) entry which is preliminary data.</text>
</comment>